<dbReference type="RefSeq" id="WP_156705334.1">
    <property type="nucleotide sequence ID" value="NZ_CACRUX010000063.1"/>
</dbReference>
<reference evidence="2" key="1">
    <citation type="submission" date="2019-11" db="EMBL/GenBank/DDBJ databases">
        <authorList>
            <person name="Feng L."/>
        </authorList>
    </citation>
    <scope>NUCLEOTIDE SEQUENCE</scope>
    <source>
        <strain evidence="2">VrattiLFYP33</strain>
    </source>
</reference>
<proteinExistence type="predicted"/>
<keyword evidence="1" id="KW-0175">Coiled coil</keyword>
<evidence type="ECO:0000256" key="1">
    <source>
        <dbReference type="SAM" id="Coils"/>
    </source>
</evidence>
<organism evidence="2">
    <name type="scientific">Veillonella ratti</name>
    <dbReference type="NCBI Taxonomy" id="103892"/>
    <lineage>
        <taxon>Bacteria</taxon>
        <taxon>Bacillati</taxon>
        <taxon>Bacillota</taxon>
        <taxon>Negativicutes</taxon>
        <taxon>Veillonellales</taxon>
        <taxon>Veillonellaceae</taxon>
        <taxon>Veillonella</taxon>
    </lineage>
</organism>
<name>A0A6N3E038_9FIRM</name>
<gene>
    <name evidence="2" type="ORF">VRLFYP33_01795</name>
</gene>
<accession>A0A6N3E038</accession>
<dbReference type="EMBL" id="CACRUX010000063">
    <property type="protein sequence ID" value="VYU34520.1"/>
    <property type="molecule type" value="Genomic_DNA"/>
</dbReference>
<evidence type="ECO:0000313" key="2">
    <source>
        <dbReference type="EMBL" id="VYU34520.1"/>
    </source>
</evidence>
<dbReference type="AlphaFoldDB" id="A0A6N3E038"/>
<sequence length="79" mass="8622">MFSMGTSMGGGENMFNAGVSIKFGSSNEYSNYSKSALAEVVSNQASTIENLNNRVAKQEQENQELRAQIQEILNQLASK</sequence>
<evidence type="ECO:0008006" key="3">
    <source>
        <dbReference type="Google" id="ProtNLM"/>
    </source>
</evidence>
<protein>
    <recommendedName>
        <fullName evidence="3">Adhesin YadA</fullName>
    </recommendedName>
</protein>
<feature type="coiled-coil region" evidence="1">
    <location>
        <begin position="41"/>
        <end position="75"/>
    </location>
</feature>